<dbReference type="InterPro" id="IPR045864">
    <property type="entry name" value="aa-tRNA-synth_II/BPL/LPL"/>
</dbReference>
<dbReference type="InterPro" id="IPR004143">
    <property type="entry name" value="BPL_LPL_catalytic"/>
</dbReference>
<evidence type="ECO:0000313" key="5">
    <source>
        <dbReference type="Proteomes" id="UP000310685"/>
    </source>
</evidence>
<name>A0A4T0M0E2_9BASI</name>
<dbReference type="Proteomes" id="UP000310685">
    <property type="component" value="Unassembled WGS sequence"/>
</dbReference>
<dbReference type="AlphaFoldDB" id="A0A4T0M0E2"/>
<dbReference type="SUPFAM" id="SSF52317">
    <property type="entry name" value="Class I glutamine amidotransferase-like"/>
    <property type="match status" value="1"/>
</dbReference>
<evidence type="ECO:0000256" key="2">
    <source>
        <dbReference type="ARBA" id="ARBA00022598"/>
    </source>
</evidence>
<dbReference type="CDD" id="cd16442">
    <property type="entry name" value="BPL"/>
    <property type="match status" value="1"/>
</dbReference>
<dbReference type="EMBL" id="SPRC01000054">
    <property type="protein sequence ID" value="TIB75939.1"/>
    <property type="molecule type" value="Genomic_DNA"/>
</dbReference>
<evidence type="ECO:0000259" key="3">
    <source>
        <dbReference type="PROSITE" id="PS51733"/>
    </source>
</evidence>
<dbReference type="InterPro" id="IPR004408">
    <property type="entry name" value="Biotin_CoA_COase_ligase"/>
</dbReference>
<evidence type="ECO:0000313" key="4">
    <source>
        <dbReference type="EMBL" id="TIB75939.1"/>
    </source>
</evidence>
<accession>A0A4T0M0E2</accession>
<comment type="similarity">
    <text evidence="1">Belongs to the biotin--protein ligase family.</text>
</comment>
<dbReference type="Pfam" id="PF09825">
    <property type="entry name" value="BPL_N"/>
    <property type="match status" value="1"/>
</dbReference>
<dbReference type="GO" id="GO:0004077">
    <property type="term" value="F:biotin--[biotin carboxyl-carrier protein] ligase activity"/>
    <property type="evidence" value="ECO:0007669"/>
    <property type="project" value="InterPro"/>
</dbReference>
<feature type="domain" description="BPL/LPL catalytic" evidence="3">
    <location>
        <begin position="370"/>
        <end position="567"/>
    </location>
</feature>
<keyword evidence="2" id="KW-0436">Ligase</keyword>
<dbReference type="Gene3D" id="3.40.50.880">
    <property type="match status" value="1"/>
</dbReference>
<dbReference type="Gene3D" id="3.30.930.10">
    <property type="entry name" value="Bira Bifunctional Protein, Domain 2"/>
    <property type="match status" value="1"/>
</dbReference>
<sequence>MNVLIYDGPGTSPTSVRRLQQEMVTNLVDKYSIQLVSPEILANEPWEEHTRAIVIPGGRDLPYLQCLNGKAMRKIKEYVNNGGKYFGVCAGAYFACRSIEFAKNDPQLAIIGDRPLKFVDGVAVGPTFDGFEYNSENGAHLVQLNYNDGSSGGCYLNGGCSFNVDPAKGEVLARYAHDGSIAAYHIGDVVVTGLHPEFSIRALPASMLVVNEDPKSVAKMEQARINHFRKLLGALKLELSPIEESKPKGLLPLVLTSSNAATLTTFVEDLTDKADISEEPKPFNNESGNDSIVLHSSGGYTLRAECDRIAHAHQDPDIDFNKITKHIYVFDQANGIPTSKFNIAAYLSELRSEYVGRLLLYGEAVTSTQTMLDKWVITSHNAFYLTLHRNTQLLKKCPDGLLALASHQLAGRGRGKNAWVSSSGCLQFSLVLRLDASKAAYVVFVQYLVGLAIIQALKSHTKDLDISLKWPNDIYARKDGKLLKIGGILINSQFIDGQFVLVVGAGVNINNSHPTTCINDLLKDKISIETAMALIAGRLEKMWSVFSRTGFGEYLDDYYEAWLHSDQEITIEDTKQMVRVAGITLDHGYLRTYPDMRCKRTPRDQLYQPVDLQPDGNSFDMLAGLIKVKK</sequence>
<dbReference type="CDD" id="cd03144">
    <property type="entry name" value="GATase1_ScBLP_like"/>
    <property type="match status" value="1"/>
</dbReference>
<dbReference type="GO" id="GO:0005737">
    <property type="term" value="C:cytoplasm"/>
    <property type="evidence" value="ECO:0007669"/>
    <property type="project" value="TreeGrafter"/>
</dbReference>
<dbReference type="NCBIfam" id="TIGR00121">
    <property type="entry name" value="birA_ligase"/>
    <property type="match status" value="1"/>
</dbReference>
<dbReference type="PANTHER" id="PTHR12835:SF5">
    <property type="entry name" value="BIOTIN--PROTEIN LIGASE"/>
    <property type="match status" value="1"/>
</dbReference>
<dbReference type="PANTHER" id="PTHR12835">
    <property type="entry name" value="BIOTIN PROTEIN LIGASE"/>
    <property type="match status" value="1"/>
</dbReference>
<reference evidence="4 5" key="1">
    <citation type="submission" date="2019-03" db="EMBL/GenBank/DDBJ databases">
        <title>Sequencing 25 genomes of Wallemia mellicola.</title>
        <authorList>
            <person name="Gostincar C."/>
        </authorList>
    </citation>
    <scope>NUCLEOTIDE SEQUENCE [LARGE SCALE GENOMIC DNA]</scope>
    <source>
        <strain evidence="4 5">EXF-6152</strain>
    </source>
</reference>
<dbReference type="InterPro" id="IPR029062">
    <property type="entry name" value="Class_I_gatase-like"/>
</dbReference>
<dbReference type="InterPro" id="IPR019197">
    <property type="entry name" value="Biotin-prot_ligase_N"/>
</dbReference>
<proteinExistence type="inferred from homology"/>
<organism evidence="4 5">
    <name type="scientific">Wallemia mellicola</name>
    <dbReference type="NCBI Taxonomy" id="1708541"/>
    <lineage>
        <taxon>Eukaryota</taxon>
        <taxon>Fungi</taxon>
        <taxon>Dikarya</taxon>
        <taxon>Basidiomycota</taxon>
        <taxon>Wallemiomycotina</taxon>
        <taxon>Wallemiomycetes</taxon>
        <taxon>Wallemiales</taxon>
        <taxon>Wallemiaceae</taxon>
        <taxon>Wallemia</taxon>
    </lineage>
</organism>
<evidence type="ECO:0000256" key="1">
    <source>
        <dbReference type="ARBA" id="ARBA00009934"/>
    </source>
</evidence>
<gene>
    <name evidence="4" type="ORF">E3Q22_03782</name>
</gene>
<dbReference type="PROSITE" id="PS51733">
    <property type="entry name" value="BPL_LPL_CATALYTIC"/>
    <property type="match status" value="1"/>
</dbReference>
<comment type="caution">
    <text evidence="4">The sequence shown here is derived from an EMBL/GenBank/DDBJ whole genome shotgun (WGS) entry which is preliminary data.</text>
</comment>
<dbReference type="SUPFAM" id="SSF55681">
    <property type="entry name" value="Class II aaRS and biotin synthetases"/>
    <property type="match status" value="1"/>
</dbReference>
<dbReference type="Pfam" id="PF03099">
    <property type="entry name" value="BPL_LplA_LipB"/>
    <property type="match status" value="1"/>
</dbReference>
<protein>
    <submittedName>
        <fullName evidence="4">Class II aaRS and biotin synthetase</fullName>
    </submittedName>
</protein>